<proteinExistence type="predicted"/>
<dbReference type="PANTHER" id="PTHR48200">
    <property type="entry name" value="PROTEIN, PUTATIVE-RELATED"/>
    <property type="match status" value="1"/>
</dbReference>
<dbReference type="AlphaFoldDB" id="A0A7J8YRK0"/>
<dbReference type="PANTHER" id="PTHR48200:SF1">
    <property type="entry name" value="AMINOTRANSFERASE-LIKE PLANT MOBILE DOMAIN-CONTAINING PROTEIN"/>
    <property type="match status" value="1"/>
</dbReference>
<protein>
    <submittedName>
        <fullName evidence="1">Uncharacterized protein</fullName>
    </submittedName>
</protein>
<evidence type="ECO:0000313" key="1">
    <source>
        <dbReference type="EMBL" id="MBA0701950.1"/>
    </source>
</evidence>
<reference evidence="1 2" key="1">
    <citation type="journal article" date="2019" name="Genome Biol. Evol.">
        <title>Insights into the evolution of the New World diploid cottons (Gossypium, subgenus Houzingenia) based on genome sequencing.</title>
        <authorList>
            <person name="Grover C.E."/>
            <person name="Arick M.A. 2nd"/>
            <person name="Thrash A."/>
            <person name="Conover J.L."/>
            <person name="Sanders W.S."/>
            <person name="Peterson D.G."/>
            <person name="Frelichowski J.E."/>
            <person name="Scheffler J.A."/>
            <person name="Scheffler B.E."/>
            <person name="Wendel J.F."/>
        </authorList>
    </citation>
    <scope>NUCLEOTIDE SEQUENCE [LARGE SCALE GENOMIC DNA]</scope>
    <source>
        <strain evidence="1">185</strain>
        <tissue evidence="1">Leaf</tissue>
    </source>
</reference>
<comment type="caution">
    <text evidence="1">The sequence shown here is derived from an EMBL/GenBank/DDBJ whole genome shotgun (WGS) entry which is preliminary data.</text>
</comment>
<keyword evidence="2" id="KW-1185">Reference proteome</keyword>
<dbReference type="EMBL" id="JABFAA010344184">
    <property type="protein sequence ID" value="MBA0701950.1"/>
    <property type="molecule type" value="Genomic_DNA"/>
</dbReference>
<evidence type="ECO:0000313" key="2">
    <source>
        <dbReference type="Proteomes" id="UP000593577"/>
    </source>
</evidence>
<sequence>MIVGHTLLSGREKLLLREVFTSVQDSGSLPGYICTYVFALIHIQLLDRKFIMEMNLLIKWKIIRLFEYGQEERNSRKPDTRKKVDVYSLSIYGLIIFPKVLGHVDGAVTDLFDQLDRRVTPVLAILVETFRSLNACQRTMTPRHDDITEERWMSILQNLQDEDVEWKDPWMVPDEILYRCGDFD</sequence>
<name>A0A7J8YRK0_GOSAI</name>
<accession>A0A7J8YRK0</accession>
<dbReference type="Proteomes" id="UP000593577">
    <property type="component" value="Unassembled WGS sequence"/>
</dbReference>
<gene>
    <name evidence="1" type="ORF">Goari_020691</name>
</gene>
<organism evidence="1 2">
    <name type="scientific">Gossypium aridum</name>
    <name type="common">American cotton</name>
    <name type="synonym">Erioxylum aridum</name>
    <dbReference type="NCBI Taxonomy" id="34290"/>
    <lineage>
        <taxon>Eukaryota</taxon>
        <taxon>Viridiplantae</taxon>
        <taxon>Streptophyta</taxon>
        <taxon>Embryophyta</taxon>
        <taxon>Tracheophyta</taxon>
        <taxon>Spermatophyta</taxon>
        <taxon>Magnoliopsida</taxon>
        <taxon>eudicotyledons</taxon>
        <taxon>Gunneridae</taxon>
        <taxon>Pentapetalae</taxon>
        <taxon>rosids</taxon>
        <taxon>malvids</taxon>
        <taxon>Malvales</taxon>
        <taxon>Malvaceae</taxon>
        <taxon>Malvoideae</taxon>
        <taxon>Gossypium</taxon>
    </lineage>
</organism>